<evidence type="ECO:0000256" key="13">
    <source>
        <dbReference type="SAM" id="MobiDB-lite"/>
    </source>
</evidence>
<name>A0AAN9B6J5_9CAEN</name>
<gene>
    <name evidence="16" type="ORF">V1264_003674</name>
</gene>
<dbReference type="PANTHER" id="PTHR48438:SF1">
    <property type="entry name" value="ALPHA-(1,3)-FUCOSYLTRANSFERASE C-RELATED"/>
    <property type="match status" value="1"/>
</dbReference>
<feature type="compositionally biased region" description="Basic and acidic residues" evidence="13">
    <location>
        <begin position="54"/>
        <end position="63"/>
    </location>
</feature>
<protein>
    <recommendedName>
        <fullName evidence="12">Fucosyltransferase</fullName>
        <ecNumber evidence="12">2.4.1.-</ecNumber>
    </recommendedName>
</protein>
<dbReference type="Proteomes" id="UP001374579">
    <property type="component" value="Unassembled WGS sequence"/>
</dbReference>
<comment type="caution">
    <text evidence="16">The sequence shown here is derived from an EMBL/GenBank/DDBJ whole genome shotgun (WGS) entry which is preliminary data.</text>
</comment>
<keyword evidence="17" id="KW-1185">Reference proteome</keyword>
<dbReference type="InterPro" id="IPR038577">
    <property type="entry name" value="GT10-like_C_sf"/>
</dbReference>
<dbReference type="InterPro" id="IPR001503">
    <property type="entry name" value="Glyco_trans_10"/>
</dbReference>
<evidence type="ECO:0000256" key="10">
    <source>
        <dbReference type="ARBA" id="ARBA00023136"/>
    </source>
</evidence>
<feature type="transmembrane region" description="Helical" evidence="12">
    <location>
        <begin position="9"/>
        <end position="26"/>
    </location>
</feature>
<dbReference type="InterPro" id="IPR031481">
    <property type="entry name" value="Glyco_tran_10_N"/>
</dbReference>
<feature type="compositionally biased region" description="Basic and acidic residues" evidence="13">
    <location>
        <begin position="82"/>
        <end position="91"/>
    </location>
</feature>
<proteinExistence type="inferred from homology"/>
<dbReference type="InterPro" id="IPR055270">
    <property type="entry name" value="Glyco_tran_10_C"/>
</dbReference>
<keyword evidence="10 12" id="KW-0472">Membrane</keyword>
<evidence type="ECO:0000256" key="2">
    <source>
        <dbReference type="ARBA" id="ARBA00004922"/>
    </source>
</evidence>
<keyword evidence="5 12" id="KW-0808">Transferase</keyword>
<evidence type="ECO:0000259" key="14">
    <source>
        <dbReference type="Pfam" id="PF00852"/>
    </source>
</evidence>
<evidence type="ECO:0000256" key="5">
    <source>
        <dbReference type="ARBA" id="ARBA00022679"/>
    </source>
</evidence>
<evidence type="ECO:0000313" key="17">
    <source>
        <dbReference type="Proteomes" id="UP001374579"/>
    </source>
</evidence>
<feature type="domain" description="Fucosyltransferase N-terminal" evidence="15">
    <location>
        <begin position="168"/>
        <end position="249"/>
    </location>
</feature>
<keyword evidence="6 12" id="KW-0812">Transmembrane</keyword>
<evidence type="ECO:0000256" key="12">
    <source>
        <dbReference type="RuleBase" id="RU003832"/>
    </source>
</evidence>
<dbReference type="Pfam" id="PF00852">
    <property type="entry name" value="Glyco_transf_10"/>
    <property type="match status" value="1"/>
</dbReference>
<evidence type="ECO:0000259" key="15">
    <source>
        <dbReference type="Pfam" id="PF17039"/>
    </source>
</evidence>
<keyword evidence="9 12" id="KW-0333">Golgi apparatus</keyword>
<comment type="subcellular location">
    <subcellularLocation>
        <location evidence="1">Golgi apparatus membrane</location>
        <topology evidence="1">Single-pass type II membrane protein</topology>
    </subcellularLocation>
    <subcellularLocation>
        <location evidence="12">Golgi apparatus</location>
        <location evidence="12">Golgi stack membrane</location>
        <topology evidence="12">Single-pass type II membrane protein</topology>
    </subcellularLocation>
</comment>
<dbReference type="AlphaFoldDB" id="A0AAN9B6J5"/>
<comment type="pathway">
    <text evidence="2">Protein modification; protein glycosylation.</text>
</comment>
<dbReference type="GO" id="GO:0032580">
    <property type="term" value="C:Golgi cisterna membrane"/>
    <property type="evidence" value="ECO:0007669"/>
    <property type="project" value="UniProtKB-SubCell"/>
</dbReference>
<sequence length="479" mass="54549">MRCHPRRALQYVLGIWLLCSGAFYYWTQIRPKSVSDYDNTEKLENPIAPLEDSSNDKQPHAKAAESQLRLVKPSARSAQDSELGKEPRDPSDDQGFALPKKAALVEATGPLIYPSLEHYSDDRIPQQMKFVAPSIRKKMQQGEKVGVKKICTYPFIGDWSIQESGGALFKKHQCAVQACEIVGDDSLAEADVVLTKGSYLEPSKRPEGQVWALFLLESPYHTAELPDGRLGLFNWTATYRHDSTIVAPYEKYVPFNASVLSRPPAKNYALGKTKKVAWFVSNCGAQNGRLQYARELAQHIQVDIYGGCGDLTCPRHEQSRCFQMLDTDYKFYLAFENSNCRDYITEKFFINGLQHDVIPIVMGAHPDDYLRASPPNSFIHVDHFDSPKHLAAYLTKLDQDDRLFNQYFTWKGLWTNINTIFWCRVCQLAHDIEARGPSWFEDINKWWRGPGVCTNKHHWWPLNATQPVIGDIAVQPDNT</sequence>
<accession>A0AAN9B6J5</accession>
<dbReference type="EMBL" id="JBAMIC010000012">
    <property type="protein sequence ID" value="KAK7099546.1"/>
    <property type="molecule type" value="Genomic_DNA"/>
</dbReference>
<organism evidence="16 17">
    <name type="scientific">Littorina saxatilis</name>
    <dbReference type="NCBI Taxonomy" id="31220"/>
    <lineage>
        <taxon>Eukaryota</taxon>
        <taxon>Metazoa</taxon>
        <taxon>Spiralia</taxon>
        <taxon>Lophotrochozoa</taxon>
        <taxon>Mollusca</taxon>
        <taxon>Gastropoda</taxon>
        <taxon>Caenogastropoda</taxon>
        <taxon>Littorinimorpha</taxon>
        <taxon>Littorinoidea</taxon>
        <taxon>Littorinidae</taxon>
        <taxon>Littorina</taxon>
    </lineage>
</organism>
<reference evidence="16 17" key="1">
    <citation type="submission" date="2024-02" db="EMBL/GenBank/DDBJ databases">
        <title>Chromosome-scale genome assembly of the rough periwinkle Littorina saxatilis.</title>
        <authorList>
            <person name="De Jode A."/>
            <person name="Faria R."/>
            <person name="Formenti G."/>
            <person name="Sims Y."/>
            <person name="Smith T.P."/>
            <person name="Tracey A."/>
            <person name="Wood J.M.D."/>
            <person name="Zagrodzka Z.B."/>
            <person name="Johannesson K."/>
            <person name="Butlin R.K."/>
            <person name="Leder E.H."/>
        </authorList>
    </citation>
    <scope>NUCLEOTIDE SEQUENCE [LARGE SCALE GENOMIC DNA]</scope>
    <source>
        <strain evidence="16">Snail1</strain>
        <tissue evidence="16">Muscle</tissue>
    </source>
</reference>
<feature type="domain" description="Fucosyltransferase C-terminal" evidence="14">
    <location>
        <begin position="271"/>
        <end position="446"/>
    </location>
</feature>
<dbReference type="GO" id="GO:0000139">
    <property type="term" value="C:Golgi membrane"/>
    <property type="evidence" value="ECO:0007669"/>
    <property type="project" value="UniProtKB-SubCell"/>
</dbReference>
<keyword evidence="4 12" id="KW-0328">Glycosyltransferase</keyword>
<dbReference type="EC" id="2.4.1.-" evidence="12"/>
<evidence type="ECO:0000256" key="7">
    <source>
        <dbReference type="ARBA" id="ARBA00022968"/>
    </source>
</evidence>
<dbReference type="FunFam" id="3.40.50.11660:FF:000004">
    <property type="entry name" value="Glycoprotein 3-alpha-L-fucosyltransferase A"/>
    <property type="match status" value="1"/>
</dbReference>
<evidence type="ECO:0000256" key="6">
    <source>
        <dbReference type="ARBA" id="ARBA00022692"/>
    </source>
</evidence>
<evidence type="ECO:0000256" key="4">
    <source>
        <dbReference type="ARBA" id="ARBA00022676"/>
    </source>
</evidence>
<keyword evidence="11" id="KW-0325">Glycoprotein</keyword>
<keyword evidence="8 12" id="KW-1133">Transmembrane helix</keyword>
<evidence type="ECO:0000256" key="9">
    <source>
        <dbReference type="ARBA" id="ARBA00023034"/>
    </source>
</evidence>
<evidence type="ECO:0000256" key="8">
    <source>
        <dbReference type="ARBA" id="ARBA00022989"/>
    </source>
</evidence>
<evidence type="ECO:0000256" key="3">
    <source>
        <dbReference type="ARBA" id="ARBA00008919"/>
    </source>
</evidence>
<feature type="region of interest" description="Disordered" evidence="13">
    <location>
        <begin position="46"/>
        <end position="96"/>
    </location>
</feature>
<comment type="similarity">
    <text evidence="3 12">Belongs to the glycosyltransferase 10 family.</text>
</comment>
<dbReference type="Pfam" id="PF17039">
    <property type="entry name" value="Glyco_tran_10_N"/>
    <property type="match status" value="1"/>
</dbReference>
<dbReference type="Gene3D" id="3.40.50.11660">
    <property type="entry name" value="Glycosyl transferase family 10, C-terminal domain"/>
    <property type="match status" value="1"/>
</dbReference>
<dbReference type="GO" id="GO:0008417">
    <property type="term" value="F:fucosyltransferase activity"/>
    <property type="evidence" value="ECO:0007669"/>
    <property type="project" value="InterPro"/>
</dbReference>
<dbReference type="SUPFAM" id="SSF53756">
    <property type="entry name" value="UDP-Glycosyltransferase/glycogen phosphorylase"/>
    <property type="match status" value="1"/>
</dbReference>
<evidence type="ECO:0000256" key="1">
    <source>
        <dbReference type="ARBA" id="ARBA00004323"/>
    </source>
</evidence>
<dbReference type="PANTHER" id="PTHR48438">
    <property type="entry name" value="ALPHA-(1,3)-FUCOSYLTRANSFERASE C-RELATED"/>
    <property type="match status" value="1"/>
</dbReference>
<evidence type="ECO:0000256" key="11">
    <source>
        <dbReference type="ARBA" id="ARBA00023180"/>
    </source>
</evidence>
<evidence type="ECO:0000313" key="16">
    <source>
        <dbReference type="EMBL" id="KAK7099546.1"/>
    </source>
</evidence>
<keyword evidence="7" id="KW-0735">Signal-anchor</keyword>